<dbReference type="GO" id="GO:0016747">
    <property type="term" value="F:acyltransferase activity, transferring groups other than amino-acyl groups"/>
    <property type="evidence" value="ECO:0007669"/>
    <property type="project" value="InterPro"/>
</dbReference>
<dbReference type="SUPFAM" id="SSF55729">
    <property type="entry name" value="Acyl-CoA N-acyltransferases (Nat)"/>
    <property type="match status" value="1"/>
</dbReference>
<dbReference type="OrthoDB" id="2129362at2759"/>
<dbReference type="Proteomes" id="UP000224080">
    <property type="component" value="Unassembled WGS sequence"/>
</dbReference>
<dbReference type="STRING" id="2060905.A0A2B7XLH5"/>
<dbReference type="InterPro" id="IPR000182">
    <property type="entry name" value="GNAT_dom"/>
</dbReference>
<gene>
    <name evidence="2" type="ORF">GX51_00553</name>
</gene>
<comment type="caution">
    <text evidence="2">The sequence shown here is derived from an EMBL/GenBank/DDBJ whole genome shotgun (WGS) entry which is preliminary data.</text>
</comment>
<sequence length="212" mass="23898">MHLKVRPATESDIPQIYSIFTHYVLNTVITFRTNTPPFSYISKKFHETQERGLPFLVAIELPGQNDTCHGGNMTGKVCGYTLASPFRGYMLAYAPTVEMSLFVHPDYHSRGIGSMLLSSLIEALRETQHISYEVIGDAGSEARVHEQVKVKNILAIMAVNPEGKNGGEGLRDWYVQRGFIERGRMNEVGFKHGSIQYIFNTPYNTRGQPRQT</sequence>
<name>A0A2B7XLH5_9EURO</name>
<dbReference type="EMBL" id="PDNC01000004">
    <property type="protein sequence ID" value="PGH09448.1"/>
    <property type="molecule type" value="Genomic_DNA"/>
</dbReference>
<evidence type="ECO:0000259" key="1">
    <source>
        <dbReference type="PROSITE" id="PS51186"/>
    </source>
</evidence>
<dbReference type="PROSITE" id="PS51186">
    <property type="entry name" value="GNAT"/>
    <property type="match status" value="1"/>
</dbReference>
<protein>
    <submittedName>
        <fullName evidence="2">Phosphinothricin acetyltransferase</fullName>
    </submittedName>
</protein>
<accession>A0A2B7XLH5</accession>
<dbReference type="InterPro" id="IPR016181">
    <property type="entry name" value="Acyl_CoA_acyltransferase"/>
</dbReference>
<proteinExistence type="predicted"/>
<keyword evidence="3" id="KW-1185">Reference proteome</keyword>
<organism evidence="2 3">
    <name type="scientific">Blastomyces parvus</name>
    <dbReference type="NCBI Taxonomy" id="2060905"/>
    <lineage>
        <taxon>Eukaryota</taxon>
        <taxon>Fungi</taxon>
        <taxon>Dikarya</taxon>
        <taxon>Ascomycota</taxon>
        <taxon>Pezizomycotina</taxon>
        <taxon>Eurotiomycetes</taxon>
        <taxon>Eurotiomycetidae</taxon>
        <taxon>Onygenales</taxon>
        <taxon>Ajellomycetaceae</taxon>
        <taxon>Blastomyces</taxon>
    </lineage>
</organism>
<feature type="domain" description="N-acetyltransferase" evidence="1">
    <location>
        <begin position="3"/>
        <end position="202"/>
    </location>
</feature>
<keyword evidence="2" id="KW-0808">Transferase</keyword>
<evidence type="ECO:0000313" key="3">
    <source>
        <dbReference type="Proteomes" id="UP000224080"/>
    </source>
</evidence>
<dbReference type="Gene3D" id="3.40.630.30">
    <property type="match status" value="1"/>
</dbReference>
<reference evidence="2 3" key="1">
    <citation type="submission" date="2017-10" db="EMBL/GenBank/DDBJ databases">
        <title>Comparative genomics in systemic dimorphic fungi from Ajellomycetaceae.</title>
        <authorList>
            <person name="Munoz J.F."/>
            <person name="Mcewen J.G."/>
            <person name="Clay O.K."/>
            <person name="Cuomo C.A."/>
        </authorList>
    </citation>
    <scope>NUCLEOTIDE SEQUENCE [LARGE SCALE GENOMIC DNA]</scope>
    <source>
        <strain evidence="2 3">UAMH130</strain>
    </source>
</reference>
<dbReference type="Pfam" id="PF00583">
    <property type="entry name" value="Acetyltransf_1"/>
    <property type="match status" value="1"/>
</dbReference>
<dbReference type="CDD" id="cd04301">
    <property type="entry name" value="NAT_SF"/>
    <property type="match status" value="1"/>
</dbReference>
<evidence type="ECO:0000313" key="2">
    <source>
        <dbReference type="EMBL" id="PGH09448.1"/>
    </source>
</evidence>
<dbReference type="AlphaFoldDB" id="A0A2B7XLH5"/>